<name>A0A1J5QXX0_9ZZZZ</name>
<dbReference type="AlphaFoldDB" id="A0A1J5QXX0"/>
<comment type="caution">
    <text evidence="2">The sequence shown here is derived from an EMBL/GenBank/DDBJ whole genome shotgun (WGS) entry which is preliminary data.</text>
</comment>
<organism evidence="2">
    <name type="scientific">mine drainage metagenome</name>
    <dbReference type="NCBI Taxonomy" id="410659"/>
    <lineage>
        <taxon>unclassified sequences</taxon>
        <taxon>metagenomes</taxon>
        <taxon>ecological metagenomes</taxon>
    </lineage>
</organism>
<evidence type="ECO:0000256" key="1">
    <source>
        <dbReference type="SAM" id="MobiDB-lite"/>
    </source>
</evidence>
<evidence type="ECO:0000313" key="2">
    <source>
        <dbReference type="EMBL" id="OIQ88542.1"/>
    </source>
</evidence>
<proteinExistence type="predicted"/>
<accession>A0A1J5QXX0</accession>
<protein>
    <submittedName>
        <fullName evidence="2">Uncharacterized protein</fullName>
    </submittedName>
</protein>
<dbReference type="EMBL" id="MLJW01000368">
    <property type="protein sequence ID" value="OIQ88542.1"/>
    <property type="molecule type" value="Genomic_DNA"/>
</dbReference>
<gene>
    <name evidence="2" type="ORF">GALL_295730</name>
</gene>
<sequence>MSIATTPHRHEVEKPRRRAAAPIELPTPDRRLDVSLSAGTGRSRIPDGISTADRYDGSVTSTGNSHPREAHSSLWVGVRPRPRRLREVFGQVLDQGLHAHRTPAPPEGVTMCSAMGLSFSLT</sequence>
<feature type="region of interest" description="Disordered" evidence="1">
    <location>
        <begin position="1"/>
        <end position="75"/>
    </location>
</feature>
<reference evidence="2" key="1">
    <citation type="submission" date="2016-10" db="EMBL/GenBank/DDBJ databases">
        <title>Sequence of Gallionella enrichment culture.</title>
        <authorList>
            <person name="Poehlein A."/>
            <person name="Muehling M."/>
            <person name="Daniel R."/>
        </authorList>
    </citation>
    <scope>NUCLEOTIDE SEQUENCE</scope>
</reference>